<comment type="caution">
    <text evidence="3">The sequence shown here is derived from an EMBL/GenBank/DDBJ whole genome shotgun (WGS) entry which is preliminary data.</text>
</comment>
<protein>
    <recommendedName>
        <fullName evidence="2">Retrotransposon gag domain-containing protein</fullName>
    </recommendedName>
</protein>
<organism evidence="3">
    <name type="scientific">Sesamum angustifolium</name>
    <dbReference type="NCBI Taxonomy" id="2727405"/>
    <lineage>
        <taxon>Eukaryota</taxon>
        <taxon>Viridiplantae</taxon>
        <taxon>Streptophyta</taxon>
        <taxon>Embryophyta</taxon>
        <taxon>Tracheophyta</taxon>
        <taxon>Spermatophyta</taxon>
        <taxon>Magnoliopsida</taxon>
        <taxon>eudicotyledons</taxon>
        <taxon>Gunneridae</taxon>
        <taxon>Pentapetalae</taxon>
        <taxon>asterids</taxon>
        <taxon>lamiids</taxon>
        <taxon>Lamiales</taxon>
        <taxon>Pedaliaceae</taxon>
        <taxon>Sesamum</taxon>
    </lineage>
</organism>
<dbReference type="Pfam" id="PF03732">
    <property type="entry name" value="Retrotrans_gag"/>
    <property type="match status" value="1"/>
</dbReference>
<proteinExistence type="predicted"/>
<reference evidence="3" key="2">
    <citation type="journal article" date="2024" name="Plant">
        <title>Genomic evolution and insights into agronomic trait innovations of Sesamum species.</title>
        <authorList>
            <person name="Miao H."/>
            <person name="Wang L."/>
            <person name="Qu L."/>
            <person name="Liu H."/>
            <person name="Sun Y."/>
            <person name="Le M."/>
            <person name="Wang Q."/>
            <person name="Wei S."/>
            <person name="Zheng Y."/>
            <person name="Lin W."/>
            <person name="Duan Y."/>
            <person name="Cao H."/>
            <person name="Xiong S."/>
            <person name="Wang X."/>
            <person name="Wei L."/>
            <person name="Li C."/>
            <person name="Ma Q."/>
            <person name="Ju M."/>
            <person name="Zhao R."/>
            <person name="Li G."/>
            <person name="Mu C."/>
            <person name="Tian Q."/>
            <person name="Mei H."/>
            <person name="Zhang T."/>
            <person name="Gao T."/>
            <person name="Zhang H."/>
        </authorList>
    </citation>
    <scope>NUCLEOTIDE SEQUENCE</scope>
    <source>
        <strain evidence="3">G01</strain>
    </source>
</reference>
<evidence type="ECO:0000259" key="2">
    <source>
        <dbReference type="Pfam" id="PF03732"/>
    </source>
</evidence>
<dbReference type="AlphaFoldDB" id="A0AAW2LL50"/>
<dbReference type="PANTHER" id="PTHR33223">
    <property type="entry name" value="CCHC-TYPE DOMAIN-CONTAINING PROTEIN"/>
    <property type="match status" value="1"/>
</dbReference>
<name>A0AAW2LL50_9LAMI</name>
<reference evidence="3" key="1">
    <citation type="submission" date="2020-06" db="EMBL/GenBank/DDBJ databases">
        <authorList>
            <person name="Li T."/>
            <person name="Hu X."/>
            <person name="Zhang T."/>
            <person name="Song X."/>
            <person name="Zhang H."/>
            <person name="Dai N."/>
            <person name="Sheng W."/>
            <person name="Hou X."/>
            <person name="Wei L."/>
        </authorList>
    </citation>
    <scope>NUCLEOTIDE SEQUENCE</scope>
    <source>
        <strain evidence="3">G01</strain>
        <tissue evidence="3">Leaf</tissue>
    </source>
</reference>
<accession>A0AAW2LL50</accession>
<dbReference type="EMBL" id="JACGWK010000013">
    <property type="protein sequence ID" value="KAL0319212.1"/>
    <property type="molecule type" value="Genomic_DNA"/>
</dbReference>
<evidence type="ECO:0000256" key="1">
    <source>
        <dbReference type="SAM" id="MobiDB-lite"/>
    </source>
</evidence>
<evidence type="ECO:0000313" key="3">
    <source>
        <dbReference type="EMBL" id="KAL0319212.1"/>
    </source>
</evidence>
<dbReference type="InterPro" id="IPR005162">
    <property type="entry name" value="Retrotrans_gag_dom"/>
</dbReference>
<gene>
    <name evidence="3" type="ORF">Sangu_2077400</name>
</gene>
<sequence length="326" mass="37019">MAEDTSTLRDLTVPSALSLHSSISGPLIEVDDLELKLALVSMVQHNQFGGLPTENPNLHLSIFLDCFEVLNLSRVSLDAINLKLFPFSLRDDARAWLHSLPVGSITTWEQLSEAFLAKYYPPSRKTQLSKQILCFVQKEDESLYDAWERFNKLLRLCPNHGFEKWLILHTFYDGLTYYTRMMVNAASGGAFMNKTVSDGYSLIEVMAENQYQWSNERVEPKMSPSRSNVDSLTLLADTVEALAQKVDQLDMNASSPQDSVFASERGRRSQPSGRSADYDKLHASISFMEAELLSQRALLGSMQTMIRTMYDWHLQQGHFLHPFISH</sequence>
<feature type="domain" description="Retrotransposon gag" evidence="2">
    <location>
        <begin position="83"/>
        <end position="176"/>
    </location>
</feature>
<dbReference type="PANTHER" id="PTHR33223:SF11">
    <property type="entry name" value="ELEMENT PROTEIN, PUTATIVE-RELATED"/>
    <property type="match status" value="1"/>
</dbReference>
<feature type="region of interest" description="Disordered" evidence="1">
    <location>
        <begin position="253"/>
        <end position="276"/>
    </location>
</feature>